<dbReference type="AlphaFoldDB" id="A0A9X0CJQ6"/>
<organism evidence="1 2">
    <name type="scientific">Desmophyllum pertusum</name>
    <dbReference type="NCBI Taxonomy" id="174260"/>
    <lineage>
        <taxon>Eukaryota</taxon>
        <taxon>Metazoa</taxon>
        <taxon>Cnidaria</taxon>
        <taxon>Anthozoa</taxon>
        <taxon>Hexacorallia</taxon>
        <taxon>Scleractinia</taxon>
        <taxon>Caryophylliina</taxon>
        <taxon>Caryophylliidae</taxon>
        <taxon>Desmophyllum</taxon>
    </lineage>
</organism>
<accession>A0A9X0CJQ6</accession>
<dbReference type="Proteomes" id="UP001163046">
    <property type="component" value="Unassembled WGS sequence"/>
</dbReference>
<keyword evidence="2" id="KW-1185">Reference proteome</keyword>
<comment type="caution">
    <text evidence="1">The sequence shown here is derived from an EMBL/GenBank/DDBJ whole genome shotgun (WGS) entry which is preliminary data.</text>
</comment>
<evidence type="ECO:0000313" key="2">
    <source>
        <dbReference type="Proteomes" id="UP001163046"/>
    </source>
</evidence>
<name>A0A9X0CJQ6_9CNID</name>
<proteinExistence type="predicted"/>
<protein>
    <submittedName>
        <fullName evidence="1">Uncharacterized protein</fullName>
    </submittedName>
</protein>
<sequence length="198" mass="22383">MLSATETPIIHQTSIKKLRMATDNICMCSWTKCKTVDHHKQRSHKSTDDDFVELLQMLKELKMPDIQTLFLCRPLEYLQPSRAHSPQTILLTLVENVICRLKYCAFFNLLRLKKTRQMNNLLSDSQTSSEDTTDNPELTQFILDIVTQPRVETAASAEPSSACLLMAAGDKDAHIIAAIKAELGETSWMTKLQISSTL</sequence>
<gene>
    <name evidence="1" type="ORF">OS493_019960</name>
</gene>
<dbReference type="EMBL" id="MU827313">
    <property type="protein sequence ID" value="KAJ7359053.1"/>
    <property type="molecule type" value="Genomic_DNA"/>
</dbReference>
<reference evidence="1" key="1">
    <citation type="submission" date="2023-01" db="EMBL/GenBank/DDBJ databases">
        <title>Genome assembly of the deep-sea coral Lophelia pertusa.</title>
        <authorList>
            <person name="Herrera S."/>
            <person name="Cordes E."/>
        </authorList>
    </citation>
    <scope>NUCLEOTIDE SEQUENCE</scope>
    <source>
        <strain evidence="1">USNM1676648</strain>
        <tissue evidence="1">Polyp</tissue>
    </source>
</reference>
<evidence type="ECO:0000313" key="1">
    <source>
        <dbReference type="EMBL" id="KAJ7359053.1"/>
    </source>
</evidence>